<organism evidence="2 3">
    <name type="scientific">Cajanus cajan</name>
    <name type="common">Pigeon pea</name>
    <name type="synonym">Cajanus indicus</name>
    <dbReference type="NCBI Taxonomy" id="3821"/>
    <lineage>
        <taxon>Eukaryota</taxon>
        <taxon>Viridiplantae</taxon>
        <taxon>Streptophyta</taxon>
        <taxon>Embryophyta</taxon>
        <taxon>Tracheophyta</taxon>
        <taxon>Spermatophyta</taxon>
        <taxon>Magnoliopsida</taxon>
        <taxon>eudicotyledons</taxon>
        <taxon>Gunneridae</taxon>
        <taxon>Pentapetalae</taxon>
        <taxon>rosids</taxon>
        <taxon>fabids</taxon>
        <taxon>Fabales</taxon>
        <taxon>Fabaceae</taxon>
        <taxon>Papilionoideae</taxon>
        <taxon>50 kb inversion clade</taxon>
        <taxon>NPAAA clade</taxon>
        <taxon>indigoferoid/millettioid clade</taxon>
        <taxon>Phaseoleae</taxon>
        <taxon>Cajanus</taxon>
    </lineage>
</organism>
<accession>A0A151T5J1</accession>
<evidence type="ECO:0000313" key="2">
    <source>
        <dbReference type="EMBL" id="KYP62322.1"/>
    </source>
</evidence>
<name>A0A151T5J1_CAJCA</name>
<protein>
    <recommendedName>
        <fullName evidence="1">Retrovirus-related Pol polyprotein from transposon TNT 1-94-like beta-barrel domain-containing protein</fullName>
    </recommendedName>
</protein>
<dbReference type="EMBL" id="CM003610">
    <property type="protein sequence ID" value="KYP62322.1"/>
    <property type="molecule type" value="Genomic_DNA"/>
</dbReference>
<evidence type="ECO:0000313" key="3">
    <source>
        <dbReference type="Proteomes" id="UP000075243"/>
    </source>
</evidence>
<reference evidence="2 3" key="1">
    <citation type="journal article" date="2012" name="Nat. Biotechnol.">
        <title>Draft genome sequence of pigeonpea (Cajanus cajan), an orphan legume crop of resource-poor farmers.</title>
        <authorList>
            <person name="Varshney R.K."/>
            <person name="Chen W."/>
            <person name="Li Y."/>
            <person name="Bharti A.K."/>
            <person name="Saxena R.K."/>
            <person name="Schlueter J.A."/>
            <person name="Donoghue M.T."/>
            <person name="Azam S."/>
            <person name="Fan G."/>
            <person name="Whaley A.M."/>
            <person name="Farmer A.D."/>
            <person name="Sheridan J."/>
            <person name="Iwata A."/>
            <person name="Tuteja R."/>
            <person name="Penmetsa R.V."/>
            <person name="Wu W."/>
            <person name="Upadhyaya H.D."/>
            <person name="Yang S.P."/>
            <person name="Shah T."/>
            <person name="Saxena K.B."/>
            <person name="Michael T."/>
            <person name="McCombie W.R."/>
            <person name="Yang B."/>
            <person name="Zhang G."/>
            <person name="Yang H."/>
            <person name="Wang J."/>
            <person name="Spillane C."/>
            <person name="Cook D.R."/>
            <person name="May G.D."/>
            <person name="Xu X."/>
            <person name="Jackson S.A."/>
        </authorList>
    </citation>
    <scope>NUCLEOTIDE SEQUENCE [LARGE SCALE GENOMIC DNA]</scope>
    <source>
        <strain evidence="3">cv. Asha</strain>
    </source>
</reference>
<feature type="domain" description="Retrovirus-related Pol polyprotein from transposon TNT 1-94-like beta-barrel" evidence="1">
    <location>
        <begin position="18"/>
        <end position="89"/>
    </location>
</feature>
<sequence length="110" mass="12080">MKGKISLNTIGPVSQGIWILDSGATDHMTHFRVIFNSYVKRNREQLITVTNGKGVLICGFGNIILESSIVLKDVLHGPQLANSFISVVFTAKEQSGLYLLESMTKAKQKS</sequence>
<proteinExistence type="predicted"/>
<keyword evidence="3" id="KW-1185">Reference proteome</keyword>
<dbReference type="AlphaFoldDB" id="A0A151T5J1"/>
<dbReference type="Gramene" id="C.cajan_16372.t">
    <property type="protein sequence ID" value="C.cajan_16372.t"/>
    <property type="gene ID" value="C.cajan_16372"/>
</dbReference>
<gene>
    <name evidence="2" type="ORF">KK1_016854</name>
</gene>
<evidence type="ECO:0000259" key="1">
    <source>
        <dbReference type="Pfam" id="PF22936"/>
    </source>
</evidence>
<dbReference type="Pfam" id="PF22936">
    <property type="entry name" value="Pol_BBD"/>
    <property type="match status" value="1"/>
</dbReference>
<dbReference type="Proteomes" id="UP000075243">
    <property type="component" value="Chromosome 8"/>
</dbReference>
<dbReference type="InterPro" id="IPR054722">
    <property type="entry name" value="PolX-like_BBD"/>
</dbReference>